<protein>
    <submittedName>
        <fullName evidence="5">Transcriptional regulators</fullName>
    </submittedName>
</protein>
<dbReference type="GO" id="GO:0003700">
    <property type="term" value="F:DNA-binding transcription factor activity"/>
    <property type="evidence" value="ECO:0007669"/>
    <property type="project" value="InterPro"/>
</dbReference>
<dbReference type="PANTHER" id="PTHR43537:SF5">
    <property type="entry name" value="UXU OPERON TRANSCRIPTIONAL REGULATOR"/>
    <property type="match status" value="1"/>
</dbReference>
<dbReference type="Pfam" id="PF00392">
    <property type="entry name" value="GntR"/>
    <property type="match status" value="1"/>
</dbReference>
<dbReference type="SMART" id="SM00345">
    <property type="entry name" value="HTH_GNTR"/>
    <property type="match status" value="1"/>
</dbReference>
<reference evidence="5" key="1">
    <citation type="journal article" date="2014" name="Gene">
        <title>Genome-guided analysis of transformation efficiency and carbon dioxide assimilation by Moorella thermoacetica Y72.</title>
        <authorList>
            <person name="Tsukahara K."/>
            <person name="Kita A."/>
            <person name="Nakashimada Y."/>
            <person name="Hoshino T."/>
            <person name="Murakami K."/>
        </authorList>
    </citation>
    <scope>NUCLEOTIDE SEQUENCE [LARGE SCALE GENOMIC DNA]</scope>
    <source>
        <strain evidence="5">Y72</strain>
    </source>
</reference>
<accession>A0A0S6U941</accession>
<evidence type="ECO:0000259" key="4">
    <source>
        <dbReference type="PROSITE" id="PS50949"/>
    </source>
</evidence>
<gene>
    <name evidence="5" type="ORF">MTY_0833</name>
</gene>
<dbReference type="SMART" id="SM00895">
    <property type="entry name" value="FCD"/>
    <property type="match status" value="1"/>
</dbReference>
<dbReference type="InterPro" id="IPR011711">
    <property type="entry name" value="GntR_C"/>
</dbReference>
<dbReference type="PROSITE" id="PS50949">
    <property type="entry name" value="HTH_GNTR"/>
    <property type="match status" value="1"/>
</dbReference>
<sequence>MSMEFKPIKTKKIYEEIVEQVKKSLSEGKLMPGERFFSERELSDKLGVSRASVREAIRALTTMGILEVRAGEGTFVRQVQDSDIIQPLVMALLLEEQQVIYLLEARQILEREIAYLAAQRATTEEKEKLVGILQHMADELARGFLQEDTDVRFHLTIAGMTHNPIVSRLMYTIADTIAQTLATKRQQLYSNLENARLLYEQHSEITQAIISGAADSARKAMAKHLRFVAQKLKK</sequence>
<dbReference type="InterPro" id="IPR000524">
    <property type="entry name" value="Tscrpt_reg_HTH_GntR"/>
</dbReference>
<dbReference type="GO" id="GO:0003677">
    <property type="term" value="F:DNA binding"/>
    <property type="evidence" value="ECO:0007669"/>
    <property type="project" value="UniProtKB-KW"/>
</dbReference>
<evidence type="ECO:0000256" key="1">
    <source>
        <dbReference type="ARBA" id="ARBA00023015"/>
    </source>
</evidence>
<evidence type="ECO:0000256" key="3">
    <source>
        <dbReference type="ARBA" id="ARBA00023163"/>
    </source>
</evidence>
<dbReference type="CDD" id="cd07377">
    <property type="entry name" value="WHTH_GntR"/>
    <property type="match status" value="1"/>
</dbReference>
<dbReference type="PANTHER" id="PTHR43537">
    <property type="entry name" value="TRANSCRIPTIONAL REGULATOR, GNTR FAMILY"/>
    <property type="match status" value="1"/>
</dbReference>
<evidence type="ECO:0000313" key="5">
    <source>
        <dbReference type="EMBL" id="GAF25498.1"/>
    </source>
</evidence>
<dbReference type="Proteomes" id="UP000063718">
    <property type="component" value="Unassembled WGS sequence"/>
</dbReference>
<dbReference type="Gene3D" id="1.20.120.530">
    <property type="entry name" value="GntR ligand-binding domain-like"/>
    <property type="match status" value="1"/>
</dbReference>
<proteinExistence type="predicted"/>
<keyword evidence="1" id="KW-0805">Transcription regulation</keyword>
<dbReference type="SUPFAM" id="SSF46785">
    <property type="entry name" value="Winged helix' DNA-binding domain"/>
    <property type="match status" value="1"/>
</dbReference>
<feature type="domain" description="HTH gntR-type" evidence="4">
    <location>
        <begin position="11"/>
        <end position="79"/>
    </location>
</feature>
<evidence type="ECO:0000256" key="2">
    <source>
        <dbReference type="ARBA" id="ARBA00023125"/>
    </source>
</evidence>
<keyword evidence="3" id="KW-0804">Transcription</keyword>
<dbReference type="InterPro" id="IPR036390">
    <property type="entry name" value="WH_DNA-bd_sf"/>
</dbReference>
<dbReference type="InterPro" id="IPR036388">
    <property type="entry name" value="WH-like_DNA-bd_sf"/>
</dbReference>
<dbReference type="Pfam" id="PF07729">
    <property type="entry name" value="FCD"/>
    <property type="match status" value="1"/>
</dbReference>
<dbReference type="InterPro" id="IPR008920">
    <property type="entry name" value="TF_FadR/GntR_C"/>
</dbReference>
<dbReference type="AlphaFoldDB" id="A0A0S6U941"/>
<dbReference type="EMBL" id="DF238840">
    <property type="protein sequence ID" value="GAF25498.1"/>
    <property type="molecule type" value="Genomic_DNA"/>
</dbReference>
<dbReference type="PRINTS" id="PR00035">
    <property type="entry name" value="HTHGNTR"/>
</dbReference>
<keyword evidence="2" id="KW-0238">DNA-binding</keyword>
<dbReference type="SUPFAM" id="SSF48008">
    <property type="entry name" value="GntR ligand-binding domain-like"/>
    <property type="match status" value="1"/>
</dbReference>
<organism evidence="5">
    <name type="scientific">Moorella thermoacetica Y72</name>
    <dbReference type="NCBI Taxonomy" id="1325331"/>
    <lineage>
        <taxon>Bacteria</taxon>
        <taxon>Bacillati</taxon>
        <taxon>Bacillota</taxon>
        <taxon>Clostridia</taxon>
        <taxon>Neomoorellales</taxon>
        <taxon>Neomoorellaceae</taxon>
        <taxon>Neomoorella</taxon>
    </lineage>
</organism>
<dbReference type="Gene3D" id="1.10.10.10">
    <property type="entry name" value="Winged helix-like DNA-binding domain superfamily/Winged helix DNA-binding domain"/>
    <property type="match status" value="1"/>
</dbReference>
<name>A0A0S6U941_NEOTH</name>